<organism evidence="1">
    <name type="scientific">marine sediment metagenome</name>
    <dbReference type="NCBI Taxonomy" id="412755"/>
    <lineage>
        <taxon>unclassified sequences</taxon>
        <taxon>metagenomes</taxon>
        <taxon>ecological metagenomes</taxon>
    </lineage>
</organism>
<evidence type="ECO:0000313" key="1">
    <source>
        <dbReference type="EMBL" id="KKK98452.1"/>
    </source>
</evidence>
<dbReference type="AlphaFoldDB" id="A0A0F8ZX21"/>
<name>A0A0F8ZX21_9ZZZZ</name>
<protein>
    <submittedName>
        <fullName evidence="1">Uncharacterized protein</fullName>
    </submittedName>
</protein>
<accession>A0A0F8ZX21</accession>
<dbReference type="EMBL" id="LAZR01045612">
    <property type="protein sequence ID" value="KKK98452.1"/>
    <property type="molecule type" value="Genomic_DNA"/>
</dbReference>
<comment type="caution">
    <text evidence="1">The sequence shown here is derived from an EMBL/GenBank/DDBJ whole genome shotgun (WGS) entry which is preliminary data.</text>
</comment>
<reference evidence="1" key="1">
    <citation type="journal article" date="2015" name="Nature">
        <title>Complex archaea that bridge the gap between prokaryotes and eukaryotes.</title>
        <authorList>
            <person name="Spang A."/>
            <person name="Saw J.H."/>
            <person name="Jorgensen S.L."/>
            <person name="Zaremba-Niedzwiedzka K."/>
            <person name="Martijn J."/>
            <person name="Lind A.E."/>
            <person name="van Eijk R."/>
            <person name="Schleper C."/>
            <person name="Guy L."/>
            <person name="Ettema T.J."/>
        </authorList>
    </citation>
    <scope>NUCLEOTIDE SEQUENCE</scope>
</reference>
<gene>
    <name evidence="1" type="ORF">LCGC14_2642620</name>
</gene>
<sequence length="56" mass="6570">MNILQQIKDNVMEKEKIFIQTGRRCGKDYLALLTVLKRLGMIESLNVMNEFIVKEL</sequence>
<proteinExistence type="predicted"/>